<evidence type="ECO:0000313" key="2">
    <source>
        <dbReference type="EMBL" id="QBP17778.1"/>
    </source>
</evidence>
<dbReference type="AlphaFoldDB" id="A0A4P6ZJH4"/>
<keyword evidence="1" id="KW-0812">Transmembrane</keyword>
<proteinExistence type="predicted"/>
<reference evidence="3" key="1">
    <citation type="submission" date="2018-12" db="EMBL/GenBank/DDBJ databases">
        <title>A new species of lactobacillus.</title>
        <authorList>
            <person name="Jian Y."/>
            <person name="Xin L."/>
            <person name="Hong Z.J."/>
            <person name="Ming L.Z."/>
            <person name="Hong X.Z."/>
        </authorList>
    </citation>
    <scope>NUCLEOTIDE SEQUENCE [LARGE SCALE GENOMIC DNA]</scope>
    <source>
        <strain evidence="3">HSLZ-75</strain>
    </source>
</reference>
<keyword evidence="1" id="KW-0472">Membrane</keyword>
<feature type="transmembrane region" description="Helical" evidence="1">
    <location>
        <begin position="55"/>
        <end position="73"/>
    </location>
</feature>
<accession>A0A4P6ZJH4</accession>
<organism evidence="2 3">
    <name type="scientific">Acetilactobacillus jinshanensis</name>
    <dbReference type="NCBI Taxonomy" id="1720083"/>
    <lineage>
        <taxon>Bacteria</taxon>
        <taxon>Bacillati</taxon>
        <taxon>Bacillota</taxon>
        <taxon>Bacilli</taxon>
        <taxon>Lactobacillales</taxon>
        <taxon>Lactobacillaceae</taxon>
        <taxon>Acetilactobacillus</taxon>
    </lineage>
</organism>
<dbReference type="NCBIfam" id="NF040508">
    <property type="entry name" value="LVIS_2131_fam"/>
    <property type="match status" value="1"/>
</dbReference>
<keyword evidence="1" id="KW-1133">Transmembrane helix</keyword>
<dbReference type="RefSeq" id="WP_133441323.1">
    <property type="nucleotide sequence ID" value="NZ_CP034726.1"/>
</dbReference>
<dbReference type="OrthoDB" id="2311501at2"/>
<dbReference type="InterPro" id="IPR049731">
    <property type="entry name" value="LVIS_2131-like"/>
</dbReference>
<protein>
    <submittedName>
        <fullName evidence="2">Uncharacterized protein</fullName>
    </submittedName>
</protein>
<name>A0A4P6ZJH4_9LACO</name>
<feature type="transmembrane region" description="Helical" evidence="1">
    <location>
        <begin position="6"/>
        <end position="24"/>
    </location>
</feature>
<dbReference type="EMBL" id="CP034726">
    <property type="protein sequence ID" value="QBP17778.1"/>
    <property type="molecule type" value="Genomic_DNA"/>
</dbReference>
<gene>
    <name evidence="2" type="ORF">ELX58_01010</name>
</gene>
<dbReference type="Proteomes" id="UP000294321">
    <property type="component" value="Chromosome"/>
</dbReference>
<sequence>MSSAWNWLGIFVWLAIIAYFLFIIHNSHARKKRLIKTAMSNKKHKLSWNVSKNNFEITLFEVLILVVLLIGMGKTTRRHHVLPANSQITVQSSPITQSQTKLSLKHPNQKIHKYYVMIGKTKARNFKQKYHFAANGKKVAASSSNSILISNRNQLKHDVNLSHEAQKYLSKKSVWKTLGKDKPEVVQLSTVFKNNAGNGIGLHAGQKKFYYNFIKVPKKYKHGIYINTKKLQKKHKRMVPKG</sequence>
<dbReference type="KEGG" id="lji:ELX58_01010"/>
<evidence type="ECO:0000256" key="1">
    <source>
        <dbReference type="SAM" id="Phobius"/>
    </source>
</evidence>
<evidence type="ECO:0000313" key="3">
    <source>
        <dbReference type="Proteomes" id="UP000294321"/>
    </source>
</evidence>
<keyword evidence="3" id="KW-1185">Reference proteome</keyword>